<protein>
    <submittedName>
        <fullName evidence="1">Uncharacterized protein</fullName>
    </submittedName>
</protein>
<evidence type="ECO:0000313" key="1">
    <source>
        <dbReference type="EMBL" id="OGY92310.1"/>
    </source>
</evidence>
<comment type="caution">
    <text evidence="1">The sequence shown here is derived from an EMBL/GenBank/DDBJ whole genome shotgun (WGS) entry which is preliminary data.</text>
</comment>
<reference evidence="1 2" key="1">
    <citation type="journal article" date="2016" name="Nat. Commun.">
        <title>Thousands of microbial genomes shed light on interconnected biogeochemical processes in an aquifer system.</title>
        <authorList>
            <person name="Anantharaman K."/>
            <person name="Brown C.T."/>
            <person name="Hug L.A."/>
            <person name="Sharon I."/>
            <person name="Castelle C.J."/>
            <person name="Probst A.J."/>
            <person name="Thomas B.C."/>
            <person name="Singh A."/>
            <person name="Wilkins M.J."/>
            <person name="Karaoz U."/>
            <person name="Brodie E.L."/>
            <person name="Williams K.H."/>
            <person name="Hubbard S.S."/>
            <person name="Banfield J.F."/>
        </authorList>
    </citation>
    <scope>NUCLEOTIDE SEQUENCE [LARGE SCALE GENOMIC DNA]</scope>
</reference>
<evidence type="ECO:0000313" key="2">
    <source>
        <dbReference type="Proteomes" id="UP000178109"/>
    </source>
</evidence>
<gene>
    <name evidence="1" type="ORF">A3H70_04450</name>
</gene>
<proteinExistence type="predicted"/>
<organism evidence="1 2">
    <name type="scientific">Candidatus Komeilibacteria bacterium RIFCSPLOWO2_02_FULL_48_11</name>
    <dbReference type="NCBI Taxonomy" id="1798553"/>
    <lineage>
        <taxon>Bacteria</taxon>
        <taxon>Candidatus Komeiliibacteriota</taxon>
    </lineage>
</organism>
<dbReference type="EMBL" id="MHKO01000024">
    <property type="protein sequence ID" value="OGY92310.1"/>
    <property type="molecule type" value="Genomic_DNA"/>
</dbReference>
<name>A0A1G2BVJ0_9BACT</name>
<dbReference type="Proteomes" id="UP000178109">
    <property type="component" value="Unassembled WGS sequence"/>
</dbReference>
<accession>A0A1G2BVJ0</accession>
<sequence length="133" mass="15298">MSQSDFTIQPHITKLENMRPCQMVTYDNNAIYCSVRAEEIGKTIRDQDNPLVEGREFFVIKQNINQKSPEDYQVLNLAPLGYAGYLTILNDTYIASGSTVINMETSRIVKNAPTFNLDRWSHGRRAIRYYGDQ</sequence>
<dbReference type="AlphaFoldDB" id="A0A1G2BVJ0"/>